<dbReference type="Proteomes" id="UP000002505">
    <property type="component" value="Chromosome"/>
</dbReference>
<organism evidence="3 4">
    <name type="scientific">Pseudarthrobacter chlorophenolicus (strain ATCC 700700 / DSM 12829 / CIP 107037 / JCM 12360 / KCTC 9906 / NCIMB 13794 / A6)</name>
    <name type="common">Arthrobacter chlorophenolicus</name>
    <dbReference type="NCBI Taxonomy" id="452863"/>
    <lineage>
        <taxon>Bacteria</taxon>
        <taxon>Bacillati</taxon>
        <taxon>Actinomycetota</taxon>
        <taxon>Actinomycetes</taxon>
        <taxon>Micrococcales</taxon>
        <taxon>Micrococcaceae</taxon>
        <taxon>Pseudarthrobacter</taxon>
    </lineage>
</organism>
<evidence type="ECO:0000256" key="1">
    <source>
        <dbReference type="SAM" id="MobiDB-lite"/>
    </source>
</evidence>
<protein>
    <recommendedName>
        <fullName evidence="2">DM13 domain-containing protein</fullName>
    </recommendedName>
</protein>
<proteinExistence type="predicted"/>
<dbReference type="OrthoDB" id="4949856at2"/>
<sequence>MGSPAAVPLTLQGQFQSQGATTTGTATIRVTESGAALQLEDFATGPGDSIRLMLSPGTLRPGPTREPELSSSTLIELGPLRLDRAGSQRIDLEPGRWESMPEPVRSVVIYNYADRVAYGTANLVEAPPS</sequence>
<feature type="region of interest" description="Disordered" evidence="1">
    <location>
        <begin position="1"/>
        <end position="23"/>
    </location>
</feature>
<dbReference type="EMBL" id="CP001341">
    <property type="protein sequence ID" value="ACL39840.1"/>
    <property type="molecule type" value="Genomic_DNA"/>
</dbReference>
<dbReference type="KEGG" id="ach:Achl_1865"/>
<accession>B8H7R0</accession>
<name>B8H7R0_PSECP</name>
<dbReference type="PROSITE" id="PS51549">
    <property type="entry name" value="DM13"/>
    <property type="match status" value="1"/>
</dbReference>
<dbReference type="AlphaFoldDB" id="B8H7R0"/>
<gene>
    <name evidence="3" type="ordered locus">Achl_1865</name>
</gene>
<dbReference type="Pfam" id="PF10517">
    <property type="entry name" value="DM13"/>
    <property type="match status" value="1"/>
</dbReference>
<dbReference type="HOGENOM" id="CLU_1944252_0_0_11"/>
<dbReference type="InterPro" id="IPR019545">
    <property type="entry name" value="DM13_domain"/>
</dbReference>
<keyword evidence="4" id="KW-1185">Reference proteome</keyword>
<dbReference type="RefSeq" id="WP_015937060.1">
    <property type="nucleotide sequence ID" value="NC_011886.1"/>
</dbReference>
<reference evidence="3" key="1">
    <citation type="submission" date="2009-01" db="EMBL/GenBank/DDBJ databases">
        <title>Complete sequence of chromosome of Arthrobacter chlorophenolicus A6.</title>
        <authorList>
            <consortium name="US DOE Joint Genome Institute"/>
            <person name="Lucas S."/>
            <person name="Copeland A."/>
            <person name="Lapidus A."/>
            <person name="Glavina del Rio T."/>
            <person name="Tice H."/>
            <person name="Bruce D."/>
            <person name="Goodwin L."/>
            <person name="Pitluck S."/>
            <person name="Goltsman E."/>
            <person name="Clum A."/>
            <person name="Larimer F."/>
            <person name="Land M."/>
            <person name="Hauser L."/>
            <person name="Kyrpides N."/>
            <person name="Mikhailova N."/>
            <person name="Jansson J."/>
            <person name="Richardson P."/>
        </authorList>
    </citation>
    <scope>NUCLEOTIDE SEQUENCE [LARGE SCALE GENOMIC DNA]</scope>
    <source>
        <strain evidence="3">A6</strain>
    </source>
</reference>
<evidence type="ECO:0000313" key="3">
    <source>
        <dbReference type="EMBL" id="ACL39840.1"/>
    </source>
</evidence>
<evidence type="ECO:0000259" key="2">
    <source>
        <dbReference type="PROSITE" id="PS51549"/>
    </source>
</evidence>
<evidence type="ECO:0000313" key="4">
    <source>
        <dbReference type="Proteomes" id="UP000002505"/>
    </source>
</evidence>
<feature type="domain" description="DM13" evidence="2">
    <location>
        <begin position="13"/>
        <end position="124"/>
    </location>
</feature>